<dbReference type="EMBL" id="JAFFZS010000001">
    <property type="protein sequence ID" value="MBN0043055.1"/>
    <property type="molecule type" value="Genomic_DNA"/>
</dbReference>
<dbReference type="InterPro" id="IPR038468">
    <property type="entry name" value="MmpS_C"/>
</dbReference>
<gene>
    <name evidence="1" type="ORF">JS756_02785</name>
</gene>
<evidence type="ECO:0000313" key="1">
    <source>
        <dbReference type="EMBL" id="MBN0043055.1"/>
    </source>
</evidence>
<keyword evidence="2" id="KW-1185">Reference proteome</keyword>
<name>A0ABS2VIY9_STRAS</name>
<sequence length="115" mass="12043">MLDGRDGDTKAEPTVPTAPVTYEVTGEGTADITYQGRSETGKASVVKAATLPWRQAVEVPLGQDPVVSIVLDSRGGQARCALTIRGQYVQSASTAGRFGRATCAGRLPRPDAPEN</sequence>
<proteinExistence type="predicted"/>
<accession>A0ABS2VIY9</accession>
<dbReference type="Proteomes" id="UP000788262">
    <property type="component" value="Unassembled WGS sequence"/>
</dbReference>
<reference evidence="1 2" key="1">
    <citation type="submission" date="2021-02" db="EMBL/GenBank/DDBJ databases">
        <title>Whole genome sequencing of Streptomyces actuosus VRA1.</title>
        <authorList>
            <person name="Sen G."/>
            <person name="Sen A."/>
        </authorList>
    </citation>
    <scope>NUCLEOTIDE SEQUENCE [LARGE SCALE GENOMIC DNA]</scope>
    <source>
        <strain evidence="1 2">VRA1</strain>
    </source>
</reference>
<dbReference type="Gene3D" id="2.60.40.2880">
    <property type="entry name" value="MmpS1-5, C-terminal soluble domain"/>
    <property type="match status" value="1"/>
</dbReference>
<comment type="caution">
    <text evidence="1">The sequence shown here is derived from an EMBL/GenBank/DDBJ whole genome shotgun (WGS) entry which is preliminary data.</text>
</comment>
<evidence type="ECO:0000313" key="2">
    <source>
        <dbReference type="Proteomes" id="UP000788262"/>
    </source>
</evidence>
<protein>
    <submittedName>
        <fullName evidence="1">Uncharacterized protein</fullName>
    </submittedName>
</protein>
<organism evidence="1 2">
    <name type="scientific">Streptomyces actuosus</name>
    <dbReference type="NCBI Taxonomy" id="1885"/>
    <lineage>
        <taxon>Bacteria</taxon>
        <taxon>Bacillati</taxon>
        <taxon>Actinomycetota</taxon>
        <taxon>Actinomycetes</taxon>
        <taxon>Kitasatosporales</taxon>
        <taxon>Streptomycetaceae</taxon>
        <taxon>Streptomyces</taxon>
    </lineage>
</organism>